<dbReference type="EMBL" id="OMOR01000001">
    <property type="protein sequence ID" value="SPH21061.1"/>
    <property type="molecule type" value="Genomic_DNA"/>
</dbReference>
<reference evidence="2 3" key="1">
    <citation type="submission" date="2018-03" db="EMBL/GenBank/DDBJ databases">
        <authorList>
            <person name="Keele B.F."/>
        </authorList>
    </citation>
    <scope>NUCLEOTIDE SEQUENCE [LARGE SCALE GENOMIC DNA]</scope>
    <source>
        <strain evidence="2 3">CECT 8599</strain>
    </source>
</reference>
<evidence type="ECO:0000313" key="3">
    <source>
        <dbReference type="Proteomes" id="UP000244880"/>
    </source>
</evidence>
<dbReference type="RefSeq" id="WP_108828188.1">
    <property type="nucleotide sequence ID" value="NZ_OMOR01000001.1"/>
</dbReference>
<evidence type="ECO:0000313" key="2">
    <source>
        <dbReference type="EMBL" id="SPH21061.1"/>
    </source>
</evidence>
<feature type="domain" description="SnoaL-like" evidence="1">
    <location>
        <begin position="141"/>
        <end position="238"/>
    </location>
</feature>
<dbReference type="PANTHER" id="PTHR38436">
    <property type="entry name" value="POLYKETIDE CYCLASE SNOAL-LIKE DOMAIN"/>
    <property type="match status" value="1"/>
</dbReference>
<dbReference type="InterPro" id="IPR009959">
    <property type="entry name" value="Cyclase_SnoaL-like"/>
</dbReference>
<evidence type="ECO:0000259" key="1">
    <source>
        <dbReference type="Pfam" id="PF12680"/>
    </source>
</evidence>
<feature type="domain" description="SnoaL-like" evidence="1">
    <location>
        <begin position="14"/>
        <end position="104"/>
    </location>
</feature>
<organism evidence="2 3">
    <name type="scientific">Ascidiaceihabitans donghaensis</name>
    <dbReference type="NCBI Taxonomy" id="1510460"/>
    <lineage>
        <taxon>Bacteria</taxon>
        <taxon>Pseudomonadati</taxon>
        <taxon>Pseudomonadota</taxon>
        <taxon>Alphaproteobacteria</taxon>
        <taxon>Rhodobacterales</taxon>
        <taxon>Paracoccaceae</taxon>
        <taxon>Ascidiaceihabitans</taxon>
    </lineage>
</organism>
<dbReference type="Proteomes" id="UP000244880">
    <property type="component" value="Unassembled WGS sequence"/>
</dbReference>
<name>A0A2R8BDG8_9RHOB</name>
<dbReference type="PANTHER" id="PTHR38436:SF1">
    <property type="entry name" value="ESTER CYCLASE"/>
    <property type="match status" value="1"/>
</dbReference>
<dbReference type="InterPro" id="IPR037401">
    <property type="entry name" value="SnoaL-like"/>
</dbReference>
<dbReference type="GO" id="GO:0030638">
    <property type="term" value="P:polyketide metabolic process"/>
    <property type="evidence" value="ECO:0007669"/>
    <property type="project" value="InterPro"/>
</dbReference>
<keyword evidence="3" id="KW-1185">Reference proteome</keyword>
<dbReference type="OrthoDB" id="9812089at2"/>
<dbReference type="InterPro" id="IPR032710">
    <property type="entry name" value="NTF2-like_dom_sf"/>
</dbReference>
<sequence>MSPKEIVLDAVAAIFINFDPSAAEKLLAPDYIQHNPAVPTGAAPLLGLIPDLKESGFEVETHRVIAEGNMVVMHTTYTNAQAFGADTLVGFDVFRVENGKVAEHWDNLTPITTPNPSGHTQTDGPTDVTDLDKTAKNKALVTDFVETILKNGDVERITDFLSTETYIQHNSNIADGLDGLGAALSGMAEQGIQMVYTDVHFVVSEGNFVLTASEGFFGETPTAFYDLFRVADGKIVEHWDVISDIPTEMAHDNGKF</sequence>
<dbReference type="Pfam" id="PF12680">
    <property type="entry name" value="SnoaL_2"/>
    <property type="match status" value="2"/>
</dbReference>
<dbReference type="SUPFAM" id="SSF54427">
    <property type="entry name" value="NTF2-like"/>
    <property type="match status" value="2"/>
</dbReference>
<protein>
    <recommendedName>
        <fullName evidence="1">SnoaL-like domain-containing protein</fullName>
    </recommendedName>
</protein>
<proteinExistence type="predicted"/>
<gene>
    <name evidence="2" type="ORF">ASD8599_01802</name>
</gene>
<dbReference type="AlphaFoldDB" id="A0A2R8BDG8"/>
<accession>A0A2R8BDG8</accession>
<dbReference type="Gene3D" id="3.10.450.50">
    <property type="match status" value="2"/>
</dbReference>